<evidence type="ECO:0000313" key="1">
    <source>
        <dbReference type="EMBL" id="CAB4151562.1"/>
    </source>
</evidence>
<dbReference type="EMBL" id="LR796564">
    <property type="protein sequence ID" value="CAB4151562.1"/>
    <property type="molecule type" value="Genomic_DNA"/>
</dbReference>
<accession>A0A6J5MYP8</accession>
<dbReference type="SUPFAM" id="SSF52980">
    <property type="entry name" value="Restriction endonuclease-like"/>
    <property type="match status" value="1"/>
</dbReference>
<gene>
    <name evidence="1" type="ORF">UFOVP597_23</name>
</gene>
<reference evidence="1" key="1">
    <citation type="submission" date="2020-04" db="EMBL/GenBank/DDBJ databases">
        <authorList>
            <person name="Chiriac C."/>
            <person name="Salcher M."/>
            <person name="Ghai R."/>
            <person name="Kavagutti S V."/>
        </authorList>
    </citation>
    <scope>NUCLEOTIDE SEQUENCE</scope>
</reference>
<sequence>MENLKFRCSSLSDIANGKQGLTAVQEKNLNDLLAKIKLTDKQAETRDELIIKRDAPVTLTQTGISKVEGMIKQLIYNYELNIDNKFVNKGIRMEDEAIKFLSEVEGKNYSKNEKWFSNDFICGTPDIISDNKIIDIKCSWSKSTFPLFPEEAHNVVYEYQMRGYMMLTGCESAEVIYCLMNTPEDLISYVNSKGDRFYTESKDLHEMNELDPNLRFTKITYTRDLEIEKQIIEKCKVAKEYANEFYNKIQFRLL</sequence>
<protein>
    <submittedName>
        <fullName evidence="1">Uncharacterized protein</fullName>
    </submittedName>
</protein>
<organism evidence="1">
    <name type="scientific">uncultured Caudovirales phage</name>
    <dbReference type="NCBI Taxonomy" id="2100421"/>
    <lineage>
        <taxon>Viruses</taxon>
        <taxon>Duplodnaviria</taxon>
        <taxon>Heunggongvirae</taxon>
        <taxon>Uroviricota</taxon>
        <taxon>Caudoviricetes</taxon>
        <taxon>Peduoviridae</taxon>
        <taxon>Maltschvirus</taxon>
        <taxon>Maltschvirus maltsch</taxon>
    </lineage>
</organism>
<name>A0A6J5MYP8_9CAUD</name>
<dbReference type="InterPro" id="IPR011335">
    <property type="entry name" value="Restrct_endonuc-II-like"/>
</dbReference>
<dbReference type="InterPro" id="IPR011604">
    <property type="entry name" value="PDDEXK-like_dom_sf"/>
</dbReference>
<dbReference type="Gene3D" id="3.90.320.10">
    <property type="match status" value="1"/>
</dbReference>
<proteinExistence type="predicted"/>